<feature type="non-terminal residue" evidence="1">
    <location>
        <position position="1"/>
    </location>
</feature>
<organism evidence="1">
    <name type="scientific">marine metagenome</name>
    <dbReference type="NCBI Taxonomy" id="408172"/>
    <lineage>
        <taxon>unclassified sequences</taxon>
        <taxon>metagenomes</taxon>
        <taxon>ecological metagenomes</taxon>
    </lineage>
</organism>
<proteinExistence type="predicted"/>
<evidence type="ECO:0000313" key="1">
    <source>
        <dbReference type="EMBL" id="SVB48432.1"/>
    </source>
</evidence>
<dbReference type="EMBL" id="UINC01043834">
    <property type="protein sequence ID" value="SVB48432.1"/>
    <property type="molecule type" value="Genomic_DNA"/>
</dbReference>
<protein>
    <submittedName>
        <fullName evidence="1">Uncharacterized protein</fullName>
    </submittedName>
</protein>
<dbReference type="AlphaFoldDB" id="A0A382EDN7"/>
<name>A0A382EDN7_9ZZZZ</name>
<accession>A0A382EDN7</accession>
<gene>
    <name evidence="1" type="ORF">METZ01_LOCUS201286</name>
</gene>
<sequence length="32" mass="3612">VVETVGKYLLLQQHHLLGLHKLSSQIKIEESA</sequence>
<reference evidence="1" key="1">
    <citation type="submission" date="2018-05" db="EMBL/GenBank/DDBJ databases">
        <authorList>
            <person name="Lanie J.A."/>
            <person name="Ng W.-L."/>
            <person name="Kazmierczak K.M."/>
            <person name="Andrzejewski T.M."/>
            <person name="Davidsen T.M."/>
            <person name="Wayne K.J."/>
            <person name="Tettelin H."/>
            <person name="Glass J.I."/>
            <person name="Rusch D."/>
            <person name="Podicherti R."/>
            <person name="Tsui H.-C.T."/>
            <person name="Winkler M.E."/>
        </authorList>
    </citation>
    <scope>NUCLEOTIDE SEQUENCE</scope>
</reference>